<dbReference type="InterPro" id="IPR006076">
    <property type="entry name" value="FAD-dep_OxRdtase"/>
</dbReference>
<dbReference type="PANTHER" id="PTHR13847">
    <property type="entry name" value="SARCOSINE DEHYDROGENASE-RELATED"/>
    <property type="match status" value="1"/>
</dbReference>
<evidence type="ECO:0000313" key="4">
    <source>
        <dbReference type="Proteomes" id="UP000443353"/>
    </source>
</evidence>
<accession>A0A7X3FZG3</accession>
<dbReference type="EMBL" id="WSES01000002">
    <property type="protein sequence ID" value="MVW59847.1"/>
    <property type="molecule type" value="Genomic_DNA"/>
</dbReference>
<comment type="caution">
    <text evidence="3">The sequence shown here is derived from an EMBL/GenBank/DDBJ whole genome shotgun (WGS) entry which is preliminary data.</text>
</comment>
<dbReference type="SUPFAM" id="SSF54373">
    <property type="entry name" value="FAD-linked reductases, C-terminal domain"/>
    <property type="match status" value="1"/>
</dbReference>
<dbReference type="PROSITE" id="PS51257">
    <property type="entry name" value="PROKAR_LIPOPROTEIN"/>
    <property type="match status" value="1"/>
</dbReference>
<dbReference type="GO" id="GO:0005737">
    <property type="term" value="C:cytoplasm"/>
    <property type="evidence" value="ECO:0007669"/>
    <property type="project" value="TreeGrafter"/>
</dbReference>
<proteinExistence type="predicted"/>
<dbReference type="InterPro" id="IPR036188">
    <property type="entry name" value="FAD/NAD-bd_sf"/>
</dbReference>
<evidence type="ECO:0000313" key="3">
    <source>
        <dbReference type="EMBL" id="MVW59847.1"/>
    </source>
</evidence>
<dbReference type="Gene3D" id="3.30.9.10">
    <property type="entry name" value="D-Amino Acid Oxidase, subunit A, domain 2"/>
    <property type="match status" value="1"/>
</dbReference>
<keyword evidence="4" id="KW-1185">Reference proteome</keyword>
<reference evidence="3 4" key="1">
    <citation type="submission" date="2019-12" db="EMBL/GenBank/DDBJ databases">
        <authorList>
            <person name="Li C."/>
            <person name="Zhao J."/>
        </authorList>
    </citation>
    <scope>NUCLEOTIDE SEQUENCE [LARGE SCALE GENOMIC DNA]</scope>
    <source>
        <strain evidence="3 4">NEAU-DD11</strain>
    </source>
</reference>
<feature type="domain" description="FAD dependent oxidoreductase" evidence="2">
    <location>
        <begin position="5"/>
        <end position="353"/>
    </location>
</feature>
<dbReference type="RefSeq" id="WP_056125275.1">
    <property type="nucleotide sequence ID" value="NZ_WSES01000002.1"/>
</dbReference>
<dbReference type="Gene3D" id="3.50.50.60">
    <property type="entry name" value="FAD/NAD(P)-binding domain"/>
    <property type="match status" value="1"/>
</dbReference>
<dbReference type="AlphaFoldDB" id="A0A7X3FZG3"/>
<gene>
    <name evidence="3" type="ORF">GPY61_07875</name>
</gene>
<dbReference type="PANTHER" id="PTHR13847:SF287">
    <property type="entry name" value="FAD-DEPENDENT OXIDOREDUCTASE DOMAIN-CONTAINING PROTEIN 1"/>
    <property type="match status" value="1"/>
</dbReference>
<dbReference type="Proteomes" id="UP000443353">
    <property type="component" value="Unassembled WGS sequence"/>
</dbReference>
<dbReference type="SUPFAM" id="SSF51905">
    <property type="entry name" value="FAD/NAD(P)-binding domain"/>
    <property type="match status" value="1"/>
</dbReference>
<keyword evidence="1" id="KW-0560">Oxidoreductase</keyword>
<dbReference type="GO" id="GO:0016491">
    <property type="term" value="F:oxidoreductase activity"/>
    <property type="evidence" value="ECO:0007669"/>
    <property type="project" value="UniProtKB-KW"/>
</dbReference>
<name>A0A7X3FZG3_9BURK</name>
<protein>
    <submittedName>
        <fullName evidence="3">FAD-dependent oxidoreductase</fullName>
    </submittedName>
</protein>
<evidence type="ECO:0000259" key="2">
    <source>
        <dbReference type="Pfam" id="PF01266"/>
    </source>
</evidence>
<evidence type="ECO:0000256" key="1">
    <source>
        <dbReference type="ARBA" id="ARBA00023002"/>
    </source>
</evidence>
<dbReference type="Pfam" id="PF01266">
    <property type="entry name" value="DAO"/>
    <property type="match status" value="1"/>
</dbReference>
<sequence>MKHPDAIVVGAGIVGAACAAELQALGRDVLLVDADYPGGGVTAAGMGHLVALDETDDELDLCLLSLARWDAYLSTRAGLAEHVRCGTLWVAEDDAQMAQARVRAGRLARRGWDAAELSGAQLARVEPALRAGLAGGVRVARDGVVYPPAVARNLAGTLVALGGRTRFGTAVARVDDGGVTLADGERIDAGDVVVATGTAVTRLLPDMPIFPRKGHLAITARYPRRLSHQVVSMDYGQTEGQTEAGSDAVAVAANVQPRITGQWLIGSCRQDGIRHTDVDPRVLAHVLRSAIALLPCLADMKIIRSWTGMRPATYDGRPVIGRHPTLERVWVAAGHEGLGVTTAFGTAQLLADLMLDRPASIAAAPYSPSRFAHVPA</sequence>
<organism evidence="3 4">
    <name type="scientific">Massilia cellulosiltytica</name>
    <dbReference type="NCBI Taxonomy" id="2683234"/>
    <lineage>
        <taxon>Bacteria</taxon>
        <taxon>Pseudomonadati</taxon>
        <taxon>Pseudomonadota</taxon>
        <taxon>Betaproteobacteria</taxon>
        <taxon>Burkholderiales</taxon>
        <taxon>Oxalobacteraceae</taxon>
        <taxon>Telluria group</taxon>
        <taxon>Massilia</taxon>
    </lineage>
</organism>